<dbReference type="Proteomes" id="UP000230914">
    <property type="component" value="Unassembled WGS sequence"/>
</dbReference>
<comment type="caution">
    <text evidence="2">The sequence shown here is derived from an EMBL/GenBank/DDBJ whole genome shotgun (WGS) entry which is preliminary data.</text>
</comment>
<evidence type="ECO:0000313" key="3">
    <source>
        <dbReference type="Proteomes" id="UP000230914"/>
    </source>
</evidence>
<dbReference type="SUPFAM" id="SSF48452">
    <property type="entry name" value="TPR-like"/>
    <property type="match status" value="1"/>
</dbReference>
<reference evidence="2 3" key="1">
    <citation type="submission" date="2017-10" db="EMBL/GenBank/DDBJ databases">
        <title>Novel microbial diversity and functional potential in the marine mammal oral microbiome.</title>
        <authorList>
            <person name="Dudek N.K."/>
            <person name="Sun C.L."/>
            <person name="Burstein D."/>
            <person name="Kantor R.S."/>
            <person name="Aliaga Goltsman D.S."/>
            <person name="Bik E.M."/>
            <person name="Thomas B.C."/>
            <person name="Banfield J.F."/>
            <person name="Relman D.A."/>
        </authorList>
    </citation>
    <scope>NUCLEOTIDE SEQUENCE [LARGE SCALE GENOMIC DNA]</scope>
    <source>
        <strain evidence="2">DOLJORAL78_61_10</strain>
    </source>
</reference>
<evidence type="ECO:0008006" key="4">
    <source>
        <dbReference type="Google" id="ProtNLM"/>
    </source>
</evidence>
<feature type="compositionally biased region" description="Basic and acidic residues" evidence="1">
    <location>
        <begin position="45"/>
        <end position="98"/>
    </location>
</feature>
<feature type="compositionally biased region" description="Gly residues" evidence="1">
    <location>
        <begin position="99"/>
        <end position="110"/>
    </location>
</feature>
<dbReference type="InterPro" id="IPR011990">
    <property type="entry name" value="TPR-like_helical_dom_sf"/>
</dbReference>
<accession>A0A2G6K9V8</accession>
<dbReference type="Gene3D" id="1.25.40.10">
    <property type="entry name" value="Tetratricopeptide repeat domain"/>
    <property type="match status" value="1"/>
</dbReference>
<protein>
    <recommendedName>
        <fullName evidence="4">Tetratricopeptide repeat protein</fullName>
    </recommendedName>
</protein>
<evidence type="ECO:0000313" key="2">
    <source>
        <dbReference type="EMBL" id="PIE31762.1"/>
    </source>
</evidence>
<feature type="compositionally biased region" description="Basic and acidic residues" evidence="1">
    <location>
        <begin position="111"/>
        <end position="120"/>
    </location>
</feature>
<dbReference type="EMBL" id="PDSL01000066">
    <property type="protein sequence ID" value="PIE31762.1"/>
    <property type="molecule type" value="Genomic_DNA"/>
</dbReference>
<feature type="compositionally biased region" description="Gly residues" evidence="1">
    <location>
        <begin position="13"/>
        <end position="25"/>
    </location>
</feature>
<organism evidence="2 3">
    <name type="scientific">Ilumatobacter coccineus</name>
    <dbReference type="NCBI Taxonomy" id="467094"/>
    <lineage>
        <taxon>Bacteria</taxon>
        <taxon>Bacillati</taxon>
        <taxon>Actinomycetota</taxon>
        <taxon>Acidimicrobiia</taxon>
        <taxon>Acidimicrobiales</taxon>
        <taxon>Ilumatobacteraceae</taxon>
        <taxon>Ilumatobacter</taxon>
    </lineage>
</organism>
<gene>
    <name evidence="2" type="ORF">CSA55_04885</name>
</gene>
<feature type="region of interest" description="Disordered" evidence="1">
    <location>
        <begin position="1"/>
        <end position="183"/>
    </location>
</feature>
<dbReference type="AlphaFoldDB" id="A0A2G6K9V8"/>
<sequence>MPSSDRPSHSSRGRGGSSRPRGGGGARRRDGRPSGGQGRGGRGRPGGDRRGRPGGDRRDRRGGDRRDDGRRDDGDSRRSGGRGRPDGRRGSSPRRDGRPSGGQGRGGRGRPGGDRRRDSRSGGGYGRGGQRGGHQDRGRPEPRTEAERRAAEVRKRRGPRPERSPEDERAKIESRELDTWIDEGSVRDEAIAATQRASGGPSSSRRPRELAPEVAIEVQQAVDPQRAKRLVERLAAASDALDRERYEQARRMATALVKELPTVAAVHEVKGLAAYRLGRWKEASSSLELALELREEASLLPVLADCYRAQRRFLDVDAVWLKVRQMSPSHDIMAEARIVAAGALADQGNLAGAIALMEPATSSPKRVRDHHLRQWYVIADLYDRAGDTMSASRWFTTISSHNPEFSDVKSRLRSLGR</sequence>
<proteinExistence type="predicted"/>
<feature type="compositionally biased region" description="Gly residues" evidence="1">
    <location>
        <begin position="121"/>
        <end position="132"/>
    </location>
</feature>
<name>A0A2G6K9V8_9ACTN</name>
<feature type="compositionally biased region" description="Gly residues" evidence="1">
    <location>
        <begin position="33"/>
        <end position="44"/>
    </location>
</feature>
<feature type="compositionally biased region" description="Basic and acidic residues" evidence="1">
    <location>
        <begin position="133"/>
        <end position="183"/>
    </location>
</feature>
<evidence type="ECO:0000256" key="1">
    <source>
        <dbReference type="SAM" id="MobiDB-lite"/>
    </source>
</evidence>